<dbReference type="SUPFAM" id="SSF47954">
    <property type="entry name" value="Cyclin-like"/>
    <property type="match status" value="1"/>
</dbReference>
<evidence type="ECO:0000256" key="2">
    <source>
        <dbReference type="ARBA" id="ARBA00022618"/>
    </source>
</evidence>
<dbReference type="InterPro" id="IPR036915">
    <property type="entry name" value="Cyclin-like_sf"/>
</dbReference>
<feature type="compositionally biased region" description="Low complexity" evidence="5">
    <location>
        <begin position="46"/>
        <end position="70"/>
    </location>
</feature>
<dbReference type="GO" id="GO:0051301">
    <property type="term" value="P:cell division"/>
    <property type="evidence" value="ECO:0007669"/>
    <property type="project" value="UniProtKB-KW"/>
</dbReference>
<dbReference type="eggNOG" id="ENOG502QPM6">
    <property type="taxonomic scope" value="Eukaryota"/>
</dbReference>
<reference evidence="8" key="2">
    <citation type="submission" date="2015-06" db="UniProtKB">
        <authorList>
            <consortium name="EnsemblPlants"/>
        </authorList>
    </citation>
    <scope>IDENTIFICATION</scope>
</reference>
<evidence type="ECO:0000256" key="6">
    <source>
        <dbReference type="SAM" id="Phobius"/>
    </source>
</evidence>
<dbReference type="FunFam" id="1.10.472.10:FF:000109">
    <property type="entry name" value="Cyclin-J18-like"/>
    <property type="match status" value="1"/>
</dbReference>
<dbReference type="PANTHER" id="PTHR37232">
    <property type="entry name" value="FASCICLIN DOMAIN PROTEIN"/>
    <property type="match status" value="1"/>
</dbReference>
<dbReference type="Proteomes" id="UP000008022">
    <property type="component" value="Unassembled WGS sequence"/>
</dbReference>
<evidence type="ECO:0000256" key="5">
    <source>
        <dbReference type="SAM" id="MobiDB-lite"/>
    </source>
</evidence>
<dbReference type="EnsemblPlants" id="ORUFI03G10030.2">
    <property type="protein sequence ID" value="ORUFI03G10030.2"/>
    <property type="gene ID" value="ORUFI03G10030"/>
</dbReference>
<evidence type="ECO:0000256" key="3">
    <source>
        <dbReference type="ARBA" id="ARBA00023127"/>
    </source>
</evidence>
<organism evidence="8 9">
    <name type="scientific">Oryza rufipogon</name>
    <name type="common">Brownbeard rice</name>
    <name type="synonym">Asian wild rice</name>
    <dbReference type="NCBI Taxonomy" id="4529"/>
    <lineage>
        <taxon>Eukaryota</taxon>
        <taxon>Viridiplantae</taxon>
        <taxon>Streptophyta</taxon>
        <taxon>Embryophyta</taxon>
        <taxon>Tracheophyta</taxon>
        <taxon>Spermatophyta</taxon>
        <taxon>Magnoliopsida</taxon>
        <taxon>Liliopsida</taxon>
        <taxon>Poales</taxon>
        <taxon>Poaceae</taxon>
        <taxon>BOP clade</taxon>
        <taxon>Oryzoideae</taxon>
        <taxon>Oryzeae</taxon>
        <taxon>Oryzinae</taxon>
        <taxon>Oryza</taxon>
    </lineage>
</organism>
<dbReference type="Pfam" id="PF00134">
    <property type="entry name" value="Cyclin_N"/>
    <property type="match status" value="1"/>
</dbReference>
<keyword evidence="6" id="KW-0472">Membrane</keyword>
<keyword evidence="9" id="KW-1185">Reference proteome</keyword>
<evidence type="ECO:0000313" key="8">
    <source>
        <dbReference type="EnsemblPlants" id="ORUFI03G10030.2"/>
    </source>
</evidence>
<feature type="region of interest" description="Disordered" evidence="5">
    <location>
        <begin position="46"/>
        <end position="78"/>
    </location>
</feature>
<keyword evidence="3" id="KW-0195">Cyclin</keyword>
<evidence type="ECO:0000313" key="9">
    <source>
        <dbReference type="Proteomes" id="UP000008022"/>
    </source>
</evidence>
<proteinExistence type="inferred from homology"/>
<name>A0A0E0NS62_ORYRU</name>
<accession>A0A0E0NS62</accession>
<dbReference type="InterPro" id="IPR006671">
    <property type="entry name" value="Cyclin_N"/>
</dbReference>
<dbReference type="STRING" id="4529.A0A0E0NS62"/>
<dbReference type="HOGENOM" id="CLU_038640_0_0_1"/>
<protein>
    <recommendedName>
        <fullName evidence="7">Cyclin N-terminal domain-containing protein</fullName>
    </recommendedName>
</protein>
<dbReference type="CDD" id="cd00043">
    <property type="entry name" value="CYCLIN_SF"/>
    <property type="match status" value="1"/>
</dbReference>
<sequence length="569" mass="62982">MLPKRRKRLFLVRPRLLWQRHLHAGVAGGAFAATLLFLVLVLLSTSAPSSSPPSLRDSSVVSSGRRSSSSSPPPSVNCDDMTASLGEFGDMMVSMLPKNLAFTVFVPSPESFRRVLKLQRPNDSATNGNGADDDATYAVVSRVLGFSAVPRRLRAADVAPPRGFSAVPRRLRAANVAPPRHRQQMVAVAPVLESVSGLRISAWRRDVDGALVVNGVPSECVDIVKERDIIVHVMAGVLMDAEFERIRVNSTLFTGSNTKSRTGRKHEVSGPLKNSGGLVEQPLLHSPHLFGNLAGVPTPRCRTAARTTMDEDRAVEAAASAWPGPSRRRRLIEFLLHASTRLDLRPVVKYTALSFFADRLLPSLRRKMGFCGARGGRAVTSWLLEPLRDSNLELFALVAVWIASKIHELKPLSVKSLKALGDRIIADQHFTCRDFANAELVFMEVVEYNIGSLNIAFTYLEELLVQFREISKIGDLLNMDVCMEILDILYETEDSSWLFNSPCQLAASALVTAYAISVPKQRWEFPILPWVTFTTSYDEEEIMKVVLTILMHVLKPDEMKGKGERDFNI</sequence>
<keyword evidence="4" id="KW-0131">Cell cycle</keyword>
<evidence type="ECO:0000256" key="1">
    <source>
        <dbReference type="ARBA" id="ARBA00008742"/>
    </source>
</evidence>
<dbReference type="AlphaFoldDB" id="A0A0E0NS62"/>
<dbReference type="Gene3D" id="1.10.472.10">
    <property type="entry name" value="Cyclin-like"/>
    <property type="match status" value="1"/>
</dbReference>
<feature type="domain" description="Cyclin N-terminal" evidence="7">
    <location>
        <begin position="325"/>
        <end position="450"/>
    </location>
</feature>
<comment type="similarity">
    <text evidence="1">Belongs to the cyclin family.</text>
</comment>
<evidence type="ECO:0000256" key="4">
    <source>
        <dbReference type="ARBA" id="ARBA00023306"/>
    </source>
</evidence>
<dbReference type="OMA" id="CDDMTAS"/>
<evidence type="ECO:0000259" key="7">
    <source>
        <dbReference type="Pfam" id="PF00134"/>
    </source>
</evidence>
<feature type="transmembrane region" description="Helical" evidence="6">
    <location>
        <begin position="21"/>
        <end position="43"/>
    </location>
</feature>
<reference evidence="9" key="1">
    <citation type="submission" date="2013-06" db="EMBL/GenBank/DDBJ databases">
        <authorList>
            <person name="Zhao Q."/>
        </authorList>
    </citation>
    <scope>NUCLEOTIDE SEQUENCE</scope>
    <source>
        <strain evidence="9">cv. W1943</strain>
    </source>
</reference>
<dbReference type="PANTHER" id="PTHR37232:SF2">
    <property type="entry name" value="FAS1 DOMAIN-CONTAINING PROTEIN"/>
    <property type="match status" value="1"/>
</dbReference>
<keyword evidence="2" id="KW-0132">Cell division</keyword>
<keyword evidence="6" id="KW-1133">Transmembrane helix</keyword>
<keyword evidence="6" id="KW-0812">Transmembrane</keyword>
<dbReference type="Gramene" id="ORUFI03G10030.2">
    <property type="protein sequence ID" value="ORUFI03G10030.2"/>
    <property type="gene ID" value="ORUFI03G10030"/>
</dbReference>